<gene>
    <name evidence="2" type="ORF">QC761_609270</name>
</gene>
<keyword evidence="3" id="KW-1185">Reference proteome</keyword>
<proteinExistence type="predicted"/>
<evidence type="ECO:0000256" key="1">
    <source>
        <dbReference type="SAM" id="MobiDB-lite"/>
    </source>
</evidence>
<sequence length="485" mass="56439">MDIFDTENFVPPFELRDNEEQVEAWYNNPARQENRRLAEENLRLKKLLRENGISWDRRLTLDLNDPTGSRGTWADLKAARRSSRSGRSDQRLPSLPVEIILYILEYSLTSSQPIIDPLSKLNPHVLLPEEKKMSKAQIAINFLATCKAYHDEGERFLWRNNTFVFTDCLALQNFRNLGLEHRKQITHITMRITARYYDEDFEREHRAPYPTSNPTRNPLRLRVIPRVYDNTLARRGFRSYTWLQVVDFLTVLRPPFDPDHDTTQPRPRLLPALESLRIDLVNFPSDFLTAPSPVEMHALTGHDLSMSLKELQLTGIPECQWGSDMASHLVRMVRDDGLFLKSDSTYVSSNRVRKQSDGDWEPRAVRAWKVLAEEYLQSKKKTNGSSLPMGGGHHGHHSHHGTVKIPAVPAEEGQPETTWQNRRTLWKRVPVSRDSEERVWAEFDRTTGTIILPEEYENPDMDTYDPEELVCHHCQMMHSPYDDDY</sequence>
<name>A0ABR0FDI3_9PEZI</name>
<reference evidence="2 3" key="1">
    <citation type="journal article" date="2023" name="bioRxiv">
        <title>High-quality genome assemblies of four members of thePodospora anserinaspecies complex.</title>
        <authorList>
            <person name="Ament-Velasquez S.L."/>
            <person name="Vogan A.A."/>
            <person name="Wallerman O."/>
            <person name="Hartmann F."/>
            <person name="Gautier V."/>
            <person name="Silar P."/>
            <person name="Giraud T."/>
            <person name="Johannesson H."/>
        </authorList>
    </citation>
    <scope>NUCLEOTIDE SEQUENCE [LARGE SCALE GENOMIC DNA]</scope>
    <source>
        <strain evidence="2 3">CBS 112042</strain>
    </source>
</reference>
<dbReference type="RefSeq" id="XP_062730066.1">
    <property type="nucleotide sequence ID" value="XM_062881344.1"/>
</dbReference>
<dbReference type="EMBL" id="JAFFGZ010000008">
    <property type="protein sequence ID" value="KAK4641090.1"/>
    <property type="molecule type" value="Genomic_DNA"/>
</dbReference>
<accession>A0ABR0FDI3</accession>
<organism evidence="2 3">
    <name type="scientific">Podospora bellae-mahoneyi</name>
    <dbReference type="NCBI Taxonomy" id="2093777"/>
    <lineage>
        <taxon>Eukaryota</taxon>
        <taxon>Fungi</taxon>
        <taxon>Dikarya</taxon>
        <taxon>Ascomycota</taxon>
        <taxon>Pezizomycotina</taxon>
        <taxon>Sordariomycetes</taxon>
        <taxon>Sordariomycetidae</taxon>
        <taxon>Sordariales</taxon>
        <taxon>Podosporaceae</taxon>
        <taxon>Podospora</taxon>
    </lineage>
</organism>
<evidence type="ECO:0000313" key="2">
    <source>
        <dbReference type="EMBL" id="KAK4641090.1"/>
    </source>
</evidence>
<evidence type="ECO:0000313" key="3">
    <source>
        <dbReference type="Proteomes" id="UP001322138"/>
    </source>
</evidence>
<protein>
    <submittedName>
        <fullName evidence="2">Uncharacterized protein</fullName>
    </submittedName>
</protein>
<dbReference type="Proteomes" id="UP001322138">
    <property type="component" value="Unassembled WGS sequence"/>
</dbReference>
<comment type="caution">
    <text evidence="2">The sequence shown here is derived from an EMBL/GenBank/DDBJ whole genome shotgun (WGS) entry which is preliminary data.</text>
</comment>
<dbReference type="GeneID" id="87900826"/>
<feature type="region of interest" description="Disordered" evidence="1">
    <location>
        <begin position="381"/>
        <end position="401"/>
    </location>
</feature>